<dbReference type="AlphaFoldDB" id="A0A8T0FN19"/>
<organism evidence="1 2">
    <name type="scientific">Argiope bruennichi</name>
    <name type="common">Wasp spider</name>
    <name type="synonym">Aranea bruennichi</name>
    <dbReference type="NCBI Taxonomy" id="94029"/>
    <lineage>
        <taxon>Eukaryota</taxon>
        <taxon>Metazoa</taxon>
        <taxon>Ecdysozoa</taxon>
        <taxon>Arthropoda</taxon>
        <taxon>Chelicerata</taxon>
        <taxon>Arachnida</taxon>
        <taxon>Araneae</taxon>
        <taxon>Araneomorphae</taxon>
        <taxon>Entelegynae</taxon>
        <taxon>Araneoidea</taxon>
        <taxon>Araneidae</taxon>
        <taxon>Argiope</taxon>
    </lineage>
</organism>
<sequence length="79" mass="8667">MKNADLLIIDGGDISSRGGRFEGADMQFELRLRVSKCGRGLLAKQTEGGADDMLKDGRRTTMVTSILTSGWTPSFPLRY</sequence>
<name>A0A8T0FN19_ARGBR</name>
<gene>
    <name evidence="1" type="ORF">HNY73_003920</name>
</gene>
<dbReference type="EMBL" id="JABXBU010000003">
    <property type="protein sequence ID" value="KAF8792306.1"/>
    <property type="molecule type" value="Genomic_DNA"/>
</dbReference>
<protein>
    <submittedName>
        <fullName evidence="1">Uncharacterized protein</fullName>
    </submittedName>
</protein>
<reference evidence="1" key="1">
    <citation type="journal article" date="2020" name="bioRxiv">
        <title>Chromosome-level reference genome of the European wasp spider Argiope bruennichi: a resource for studies on range expansion and evolutionary adaptation.</title>
        <authorList>
            <person name="Sheffer M.M."/>
            <person name="Hoppe A."/>
            <person name="Krehenwinkel H."/>
            <person name="Uhl G."/>
            <person name="Kuss A.W."/>
            <person name="Jensen L."/>
            <person name="Jensen C."/>
            <person name="Gillespie R.G."/>
            <person name="Hoff K.J."/>
            <person name="Prost S."/>
        </authorList>
    </citation>
    <scope>NUCLEOTIDE SEQUENCE</scope>
</reference>
<reference evidence="1" key="2">
    <citation type="submission" date="2020-06" db="EMBL/GenBank/DDBJ databases">
        <authorList>
            <person name="Sheffer M."/>
        </authorList>
    </citation>
    <scope>NUCLEOTIDE SEQUENCE</scope>
</reference>
<proteinExistence type="predicted"/>
<keyword evidence="2" id="KW-1185">Reference proteome</keyword>
<evidence type="ECO:0000313" key="2">
    <source>
        <dbReference type="Proteomes" id="UP000807504"/>
    </source>
</evidence>
<dbReference type="Proteomes" id="UP000807504">
    <property type="component" value="Unassembled WGS sequence"/>
</dbReference>
<accession>A0A8T0FN19</accession>
<comment type="caution">
    <text evidence="1">The sequence shown here is derived from an EMBL/GenBank/DDBJ whole genome shotgun (WGS) entry which is preliminary data.</text>
</comment>
<evidence type="ECO:0000313" key="1">
    <source>
        <dbReference type="EMBL" id="KAF8792306.1"/>
    </source>
</evidence>